<name>A0A7I7WSV0_MYCGU</name>
<sequence>MARLHAQWCAVVRIALAALTVALLLAACGSTVDGTAVQGTAPTVDPSALDPGSYPTTPRPPLGQAGTDEAGQLVEGRRMAGFVVGPWQVDPALTQIGAAPAKVLQRRNEVVQVVWPAMLARFPSLPLVAGFVSERTSANPGDATLLRNAVLQYPFPQTATEAAEGLASGALNIVDGGASAAMTEPIRAVPIPGHPEATGALMKRLEGTASVEELTVVSSRGPYVLIQVVQFATPDRAAELAGRVLDLQGPLIDTFVRTEPAPLAALPRDPSGLLARTVPIKPGQGDTMSDADYDPAAALQLEDNPIQVGTAMQDAGVDAVAVSQTTLYQARDGAAAQQLAQTLGDDVVARQAGQAAAAVPGLAGTRCVRTEDADSLIARHWCVGTKDRYTFKAVARDLNNAHQQIAAQYLMLGG</sequence>
<feature type="chain" id="PRO_5039289973" description="SPOR domain-containing protein" evidence="2">
    <location>
        <begin position="18"/>
        <end position="414"/>
    </location>
</feature>
<proteinExistence type="predicted"/>
<dbReference type="KEGG" id="mgad:MGAD_41320"/>
<dbReference type="Proteomes" id="UP000466187">
    <property type="component" value="Chromosome"/>
</dbReference>
<organism evidence="5 6">
    <name type="scientific">Mycolicibacterium gadium</name>
    <name type="common">Mycobacterium gadium</name>
    <dbReference type="NCBI Taxonomy" id="1794"/>
    <lineage>
        <taxon>Bacteria</taxon>
        <taxon>Bacillati</taxon>
        <taxon>Actinomycetota</taxon>
        <taxon>Actinomycetes</taxon>
        <taxon>Mycobacteriales</taxon>
        <taxon>Mycobacteriaceae</taxon>
        <taxon>Mycolicibacterium</taxon>
    </lineage>
</organism>
<dbReference type="InterPro" id="IPR055797">
    <property type="entry name" value="DUF7373"/>
</dbReference>
<accession>A0A7I7WSV0</accession>
<reference evidence="5 6" key="1">
    <citation type="journal article" date="2019" name="Emerg. Microbes Infect.">
        <title>Comprehensive subspecies identification of 175 nontuberculous mycobacteria species based on 7547 genomic profiles.</title>
        <authorList>
            <person name="Matsumoto Y."/>
            <person name="Kinjo T."/>
            <person name="Motooka D."/>
            <person name="Nabeya D."/>
            <person name="Jung N."/>
            <person name="Uechi K."/>
            <person name="Horii T."/>
            <person name="Iida T."/>
            <person name="Fujita J."/>
            <person name="Nakamura S."/>
        </authorList>
    </citation>
    <scope>NUCLEOTIDE SEQUENCE [LARGE SCALE GENOMIC DNA]</scope>
    <source>
        <strain evidence="5 6">JCM 12688</strain>
    </source>
</reference>
<keyword evidence="2" id="KW-0732">Signal</keyword>
<evidence type="ECO:0000259" key="3">
    <source>
        <dbReference type="Pfam" id="PF24088"/>
    </source>
</evidence>
<dbReference type="Pfam" id="PF24092">
    <property type="entry name" value="DUF7373_C"/>
    <property type="match status" value="1"/>
</dbReference>
<dbReference type="EMBL" id="AP022608">
    <property type="protein sequence ID" value="BBZ19797.1"/>
    <property type="molecule type" value="Genomic_DNA"/>
</dbReference>
<dbReference type="Pfam" id="PF24088">
    <property type="entry name" value="DUF7373"/>
    <property type="match status" value="1"/>
</dbReference>
<protein>
    <recommendedName>
        <fullName evidence="7">SPOR domain-containing protein</fullName>
    </recommendedName>
</protein>
<evidence type="ECO:0000259" key="4">
    <source>
        <dbReference type="Pfam" id="PF24092"/>
    </source>
</evidence>
<feature type="domain" description="DUF7373" evidence="3">
    <location>
        <begin position="63"/>
        <end position="267"/>
    </location>
</feature>
<evidence type="ECO:0008006" key="7">
    <source>
        <dbReference type="Google" id="ProtNLM"/>
    </source>
</evidence>
<dbReference type="InterPro" id="IPR056463">
    <property type="entry name" value="DUF7373_C"/>
</dbReference>
<feature type="region of interest" description="Disordered" evidence="1">
    <location>
        <begin position="41"/>
        <end position="68"/>
    </location>
</feature>
<evidence type="ECO:0000256" key="2">
    <source>
        <dbReference type="SAM" id="SignalP"/>
    </source>
</evidence>
<evidence type="ECO:0000313" key="6">
    <source>
        <dbReference type="Proteomes" id="UP000466187"/>
    </source>
</evidence>
<dbReference type="AlphaFoldDB" id="A0A7I7WSV0"/>
<feature type="signal peptide" evidence="2">
    <location>
        <begin position="1"/>
        <end position="17"/>
    </location>
</feature>
<evidence type="ECO:0000313" key="5">
    <source>
        <dbReference type="EMBL" id="BBZ19797.1"/>
    </source>
</evidence>
<evidence type="ECO:0000256" key="1">
    <source>
        <dbReference type="SAM" id="MobiDB-lite"/>
    </source>
</evidence>
<gene>
    <name evidence="5" type="ORF">MGAD_41320</name>
</gene>
<dbReference type="PROSITE" id="PS51257">
    <property type="entry name" value="PROKAR_LIPOPROTEIN"/>
    <property type="match status" value="1"/>
</dbReference>
<feature type="domain" description="DUF7373" evidence="4">
    <location>
        <begin position="273"/>
        <end position="412"/>
    </location>
</feature>